<dbReference type="GO" id="GO:0016491">
    <property type="term" value="F:oxidoreductase activity"/>
    <property type="evidence" value="ECO:0007669"/>
    <property type="project" value="InterPro"/>
</dbReference>
<protein>
    <recommendedName>
        <fullName evidence="2">ER-bound oxygenase mpaB/mpaB'/Rubber oxygenase catalytic domain-containing protein</fullName>
    </recommendedName>
</protein>
<dbReference type="InterPro" id="IPR037473">
    <property type="entry name" value="Lcp-like"/>
</dbReference>
<dbReference type="OrthoDB" id="6361347at2759"/>
<feature type="region of interest" description="Disordered" evidence="1">
    <location>
        <begin position="439"/>
        <end position="465"/>
    </location>
</feature>
<gene>
    <name evidence="3" type="ORF">TrCOL_g7952</name>
</gene>
<accession>A0A9W7GA88</accession>
<dbReference type="PANTHER" id="PTHR37539">
    <property type="entry name" value="SECRETED PROTEIN-RELATED"/>
    <property type="match status" value="1"/>
</dbReference>
<keyword evidence="4" id="KW-1185">Reference proteome</keyword>
<dbReference type="AlphaFoldDB" id="A0A9W7GA88"/>
<feature type="domain" description="ER-bound oxygenase mpaB/mpaB'/Rubber oxygenase catalytic" evidence="2">
    <location>
        <begin position="194"/>
        <end position="389"/>
    </location>
</feature>
<evidence type="ECO:0000256" key="1">
    <source>
        <dbReference type="SAM" id="MobiDB-lite"/>
    </source>
</evidence>
<dbReference type="InterPro" id="IPR018713">
    <property type="entry name" value="MPAB/Lcp_cat_dom"/>
</dbReference>
<dbReference type="Pfam" id="PF09995">
    <property type="entry name" value="MPAB_Lcp_cat"/>
    <property type="match status" value="1"/>
</dbReference>
<organism evidence="3 4">
    <name type="scientific">Triparma columacea</name>
    <dbReference type="NCBI Taxonomy" id="722753"/>
    <lineage>
        <taxon>Eukaryota</taxon>
        <taxon>Sar</taxon>
        <taxon>Stramenopiles</taxon>
        <taxon>Ochrophyta</taxon>
        <taxon>Bolidophyceae</taxon>
        <taxon>Parmales</taxon>
        <taxon>Triparmaceae</taxon>
        <taxon>Triparma</taxon>
    </lineage>
</organism>
<name>A0A9W7GA88_9STRA</name>
<evidence type="ECO:0000313" key="4">
    <source>
        <dbReference type="Proteomes" id="UP001165065"/>
    </source>
</evidence>
<comment type="caution">
    <text evidence="3">The sequence shown here is derived from an EMBL/GenBank/DDBJ whole genome shotgun (WGS) entry which is preliminary data.</text>
</comment>
<evidence type="ECO:0000313" key="3">
    <source>
        <dbReference type="EMBL" id="GMI37857.1"/>
    </source>
</evidence>
<reference evidence="4" key="1">
    <citation type="journal article" date="2023" name="Commun. Biol.">
        <title>Genome analysis of Parmales, the sister group of diatoms, reveals the evolutionary specialization of diatoms from phago-mixotrophs to photoautotrophs.</title>
        <authorList>
            <person name="Ban H."/>
            <person name="Sato S."/>
            <person name="Yoshikawa S."/>
            <person name="Yamada K."/>
            <person name="Nakamura Y."/>
            <person name="Ichinomiya M."/>
            <person name="Sato N."/>
            <person name="Blanc-Mathieu R."/>
            <person name="Endo H."/>
            <person name="Kuwata A."/>
            <person name="Ogata H."/>
        </authorList>
    </citation>
    <scope>NUCLEOTIDE SEQUENCE [LARGE SCALE GENOMIC DNA]</scope>
</reference>
<evidence type="ECO:0000259" key="2">
    <source>
        <dbReference type="Pfam" id="PF09995"/>
    </source>
</evidence>
<dbReference type="EMBL" id="BRYA01000077">
    <property type="protein sequence ID" value="GMI37857.1"/>
    <property type="molecule type" value="Genomic_DNA"/>
</dbReference>
<dbReference type="Proteomes" id="UP001165065">
    <property type="component" value="Unassembled WGS sequence"/>
</dbReference>
<sequence length="512" mass="55808">MLPAYAPGNSRHIKLNLDDHPRILPPLSRKINPPLKSGDLVEVEGAGICFRWTRNHVTPKRVLERRRVGDPLADAAMNEMLSYSQSSSSATSAPVSAPSGRHKHDFLNLARQRAASSPSGACAALLNSMNSPPPFHVDWEAVARGQNFFLRRAPSTSIALLHLSLVGGFSSPGINEVLFGTGYLMNSKPSVVQLRLFETMAMVTACMAHGPSTLMEGGEGLEAVARVRLLHAFVRRRLLKRMQGWDKEKHGIPINQADMVVTALSFSVNVIFGSEALGCPPTNKDISDYIHLWKLISHKIGVLPENNSHEDYDTAVAGLESYLLALVKPDSSSQKASAAVLKGVADQPPFKLSFQRLSALSRCCMGDDLADALGLPPKTTADRVFVAVFKGALRLQCMIADSFPGFFARRGEKAILANLQMFLGEGGVVKRFAKSGSKRKEEGGKVEGGGEPLTRFGGYDDEERESSLKKLEENLEALEERRRSNRAIPMLSKALLGLAGVLAARYFAQRRK</sequence>
<dbReference type="PANTHER" id="PTHR37539:SF1">
    <property type="entry name" value="ER-BOUND OXYGENASE MPAB_MPAB'_RUBBER OXYGENASE CATALYTIC DOMAIN-CONTAINING PROTEIN"/>
    <property type="match status" value="1"/>
</dbReference>
<proteinExistence type="predicted"/>